<feature type="region of interest" description="Disordered" evidence="1">
    <location>
        <begin position="56"/>
        <end position="86"/>
    </location>
</feature>
<comment type="caution">
    <text evidence="2">The sequence shown here is derived from an EMBL/GenBank/DDBJ whole genome shotgun (WGS) entry which is preliminary data.</text>
</comment>
<dbReference type="EMBL" id="CM026426">
    <property type="protein sequence ID" value="KAG0573737.1"/>
    <property type="molecule type" value="Genomic_DNA"/>
</dbReference>
<evidence type="ECO:0000313" key="2">
    <source>
        <dbReference type="EMBL" id="KAG0573737.1"/>
    </source>
</evidence>
<evidence type="ECO:0000256" key="1">
    <source>
        <dbReference type="SAM" id="MobiDB-lite"/>
    </source>
</evidence>
<reference evidence="2" key="1">
    <citation type="submission" date="2020-06" db="EMBL/GenBank/DDBJ databases">
        <title>WGS assembly of Ceratodon purpureus strain R40.</title>
        <authorList>
            <person name="Carey S.B."/>
            <person name="Jenkins J."/>
            <person name="Shu S."/>
            <person name="Lovell J.T."/>
            <person name="Sreedasyam A."/>
            <person name="Maumus F."/>
            <person name="Tiley G.P."/>
            <person name="Fernandez-Pozo N."/>
            <person name="Barry K."/>
            <person name="Chen C."/>
            <person name="Wang M."/>
            <person name="Lipzen A."/>
            <person name="Daum C."/>
            <person name="Saski C.A."/>
            <person name="Payton A.C."/>
            <person name="Mcbreen J.C."/>
            <person name="Conrad R.E."/>
            <person name="Kollar L.M."/>
            <person name="Olsson S."/>
            <person name="Huttunen S."/>
            <person name="Landis J.B."/>
            <person name="Wickett N.J."/>
            <person name="Johnson M.G."/>
            <person name="Rensing S.A."/>
            <person name="Grimwood J."/>
            <person name="Schmutz J."/>
            <person name="Mcdaniel S.F."/>
        </authorList>
    </citation>
    <scope>NUCLEOTIDE SEQUENCE</scope>
    <source>
        <strain evidence="2">R40</strain>
    </source>
</reference>
<keyword evidence="3" id="KW-1185">Reference proteome</keyword>
<accession>A0A8T0HSF7</accession>
<dbReference type="AlphaFoldDB" id="A0A8T0HSF7"/>
<feature type="compositionally biased region" description="Polar residues" evidence="1">
    <location>
        <begin position="63"/>
        <end position="86"/>
    </location>
</feature>
<gene>
    <name evidence="2" type="ORF">KC19_VG205100</name>
</gene>
<evidence type="ECO:0000313" key="3">
    <source>
        <dbReference type="Proteomes" id="UP000822688"/>
    </source>
</evidence>
<sequence>MFQLGLLCCHPNPDARPIMRVVHRCMVDGEVGQLIASLPPSKPKVQYYVGAWSKTRHHERHSSNSGHSNCTGAESLNSHESSSGLT</sequence>
<name>A0A8T0HSF7_CERPU</name>
<dbReference type="Proteomes" id="UP000822688">
    <property type="component" value="Chromosome V"/>
</dbReference>
<proteinExistence type="predicted"/>
<organism evidence="2 3">
    <name type="scientific">Ceratodon purpureus</name>
    <name type="common">Fire moss</name>
    <name type="synonym">Dicranum purpureum</name>
    <dbReference type="NCBI Taxonomy" id="3225"/>
    <lineage>
        <taxon>Eukaryota</taxon>
        <taxon>Viridiplantae</taxon>
        <taxon>Streptophyta</taxon>
        <taxon>Embryophyta</taxon>
        <taxon>Bryophyta</taxon>
        <taxon>Bryophytina</taxon>
        <taxon>Bryopsida</taxon>
        <taxon>Dicranidae</taxon>
        <taxon>Pseudoditrichales</taxon>
        <taxon>Ditrichaceae</taxon>
        <taxon>Ceratodon</taxon>
    </lineage>
</organism>
<protein>
    <submittedName>
        <fullName evidence="2">Uncharacterized protein</fullName>
    </submittedName>
</protein>